<dbReference type="OrthoDB" id="4424523at2759"/>
<evidence type="ECO:0000313" key="2">
    <source>
        <dbReference type="Proteomes" id="UP000809789"/>
    </source>
</evidence>
<name>A0A8K0KUG8_9PEZI</name>
<comment type="caution">
    <text evidence="1">The sequence shown here is derived from an EMBL/GenBank/DDBJ whole genome shotgun (WGS) entry which is preliminary data.</text>
</comment>
<keyword evidence="2" id="KW-1185">Reference proteome</keyword>
<organism evidence="1 2">
    <name type="scientific">Elsinoe batatas</name>
    <dbReference type="NCBI Taxonomy" id="2601811"/>
    <lineage>
        <taxon>Eukaryota</taxon>
        <taxon>Fungi</taxon>
        <taxon>Dikarya</taxon>
        <taxon>Ascomycota</taxon>
        <taxon>Pezizomycotina</taxon>
        <taxon>Dothideomycetes</taxon>
        <taxon>Dothideomycetidae</taxon>
        <taxon>Myriangiales</taxon>
        <taxon>Elsinoaceae</taxon>
        <taxon>Elsinoe</taxon>
    </lineage>
</organism>
<reference evidence="1" key="1">
    <citation type="submission" date="2021-07" db="EMBL/GenBank/DDBJ databases">
        <title>Elsinoe batatas strain:CRI-CJ2 Genome sequencing and assembly.</title>
        <authorList>
            <person name="Huang L."/>
        </authorList>
    </citation>
    <scope>NUCLEOTIDE SEQUENCE</scope>
    <source>
        <strain evidence="1">CRI-CJ2</strain>
    </source>
</reference>
<evidence type="ECO:0000313" key="1">
    <source>
        <dbReference type="EMBL" id="KAG8622974.1"/>
    </source>
</evidence>
<dbReference type="AlphaFoldDB" id="A0A8K0KUG8"/>
<dbReference type="EMBL" id="JAESVG020000010">
    <property type="protein sequence ID" value="KAG8622974.1"/>
    <property type="molecule type" value="Genomic_DNA"/>
</dbReference>
<accession>A0A8K0KUG8</accession>
<dbReference type="Proteomes" id="UP000809789">
    <property type="component" value="Unassembled WGS sequence"/>
</dbReference>
<gene>
    <name evidence="1" type="ORF">KVT40_007950</name>
</gene>
<protein>
    <submittedName>
        <fullName evidence="1">Uncharacterized protein</fullName>
    </submittedName>
</protein>
<proteinExistence type="predicted"/>
<sequence>MDKLNTRARSELETYNLPQLFDTLDWSVQDDRATLGSASIDQVRERFKLWRAETVRQLNCLAAAENLPRFNYCLHVDEAALRSVVDAPAPPPPRFLIPGRDPAKYTYIYYKGYVNLINAEWDEEAGRDSGIDGRVVDGKTYADVGHCRVVADWLVPGTYWFLSTWVGWTSMYRRPPEITCY</sequence>